<accession>A0AAV7QMX8</accession>
<reference evidence="1" key="1">
    <citation type="journal article" date="2022" name="bioRxiv">
        <title>Sequencing and chromosome-scale assembly of the giantPleurodeles waltlgenome.</title>
        <authorList>
            <person name="Brown T."/>
            <person name="Elewa A."/>
            <person name="Iarovenko S."/>
            <person name="Subramanian E."/>
            <person name="Araus A.J."/>
            <person name="Petzold A."/>
            <person name="Susuki M."/>
            <person name="Suzuki K.-i.T."/>
            <person name="Hayashi T."/>
            <person name="Toyoda A."/>
            <person name="Oliveira C."/>
            <person name="Osipova E."/>
            <person name="Leigh N.D."/>
            <person name="Simon A."/>
            <person name="Yun M.H."/>
        </authorList>
    </citation>
    <scope>NUCLEOTIDE SEQUENCE</scope>
    <source>
        <strain evidence="1">20211129_DDA</strain>
        <tissue evidence="1">Liver</tissue>
    </source>
</reference>
<organism evidence="1 2">
    <name type="scientific">Pleurodeles waltl</name>
    <name type="common">Iberian ribbed newt</name>
    <dbReference type="NCBI Taxonomy" id="8319"/>
    <lineage>
        <taxon>Eukaryota</taxon>
        <taxon>Metazoa</taxon>
        <taxon>Chordata</taxon>
        <taxon>Craniata</taxon>
        <taxon>Vertebrata</taxon>
        <taxon>Euteleostomi</taxon>
        <taxon>Amphibia</taxon>
        <taxon>Batrachia</taxon>
        <taxon>Caudata</taxon>
        <taxon>Salamandroidea</taxon>
        <taxon>Salamandridae</taxon>
        <taxon>Pleurodelinae</taxon>
        <taxon>Pleurodeles</taxon>
    </lineage>
</organism>
<protein>
    <submittedName>
        <fullName evidence="1">Uncharacterized protein</fullName>
    </submittedName>
</protein>
<evidence type="ECO:0000313" key="2">
    <source>
        <dbReference type="Proteomes" id="UP001066276"/>
    </source>
</evidence>
<name>A0AAV7QMX8_PLEWA</name>
<comment type="caution">
    <text evidence="1">The sequence shown here is derived from an EMBL/GenBank/DDBJ whole genome shotgun (WGS) entry which is preliminary data.</text>
</comment>
<dbReference type="Proteomes" id="UP001066276">
    <property type="component" value="Chromosome 6"/>
</dbReference>
<feature type="non-terminal residue" evidence="1">
    <location>
        <position position="55"/>
    </location>
</feature>
<proteinExistence type="predicted"/>
<evidence type="ECO:0000313" key="1">
    <source>
        <dbReference type="EMBL" id="KAJ1139708.1"/>
    </source>
</evidence>
<dbReference type="AlphaFoldDB" id="A0AAV7QMX8"/>
<gene>
    <name evidence="1" type="ORF">NDU88_006075</name>
</gene>
<dbReference type="EMBL" id="JANPWB010000010">
    <property type="protein sequence ID" value="KAJ1139708.1"/>
    <property type="molecule type" value="Genomic_DNA"/>
</dbReference>
<sequence length="55" mass="6268">MLRTCAIGGWSVISYFILEKNPLRTFITSAQLLSRGGTPDFLTATYTRRWPIAIY</sequence>
<keyword evidence="2" id="KW-1185">Reference proteome</keyword>